<dbReference type="AlphaFoldDB" id="A0A814LJW7"/>
<feature type="domain" description="Endonuclease/exonuclease/phosphatase" evidence="1">
    <location>
        <begin position="45"/>
        <end position="324"/>
    </location>
</feature>
<accession>A0A814LJW7</accession>
<sequence>MFRGICKTVKVYFKYFENLTTDEKFIRTIMSSSNSNIVIPPLIVATFNILAPVYKRLESESHRESENDKLWKPRHSHIIELLKSTSAHILCLQEFWFNQDFIQLYESDLSKEYKFFYRQRTHYADDGLVILISKQEQNGFKLEIIDRHDCLLYDVGNRVGLLLRLRLTIIDTNQTSDFLLLNLHLTFPHNSFDRNLRFEQIKALFKHLKDYQHTHQLEDCSVVLCGDFNSAAEGDSVYDYLTNDQHYISSYKELNNKEPNVTHLTHLGTALGVDFIFYRNFSTVDQKFVKFKPITSYLIPHGSNEQKWDRKWDLNGLTTKALSDHRMIVTHFKMIL</sequence>
<dbReference type="EMBL" id="CAJNOQ010004594">
    <property type="protein sequence ID" value="CAF1066055.1"/>
    <property type="molecule type" value="Genomic_DNA"/>
</dbReference>
<reference evidence="3" key="1">
    <citation type="submission" date="2021-02" db="EMBL/GenBank/DDBJ databases">
        <authorList>
            <person name="Nowell W R."/>
        </authorList>
    </citation>
    <scope>NUCLEOTIDE SEQUENCE</scope>
</reference>
<dbReference type="SUPFAM" id="SSF56219">
    <property type="entry name" value="DNase I-like"/>
    <property type="match status" value="1"/>
</dbReference>
<keyword evidence="6" id="KW-1185">Reference proteome</keyword>
<evidence type="ECO:0000313" key="3">
    <source>
        <dbReference type="EMBL" id="CAF1066055.1"/>
    </source>
</evidence>
<dbReference type="GO" id="GO:0000175">
    <property type="term" value="F:3'-5'-RNA exonuclease activity"/>
    <property type="evidence" value="ECO:0007669"/>
    <property type="project" value="TreeGrafter"/>
</dbReference>
<dbReference type="EMBL" id="CAJOBC010004593">
    <property type="protein sequence ID" value="CAF3833722.1"/>
    <property type="molecule type" value="Genomic_DNA"/>
</dbReference>
<dbReference type="Proteomes" id="UP000677228">
    <property type="component" value="Unassembled WGS sequence"/>
</dbReference>
<name>A0A814LJW7_9BILA</name>
<dbReference type="InterPro" id="IPR050410">
    <property type="entry name" value="CCR4/nocturin_mRNA_transcr"/>
</dbReference>
<evidence type="ECO:0000313" key="5">
    <source>
        <dbReference type="EMBL" id="CAF3833722.1"/>
    </source>
</evidence>
<evidence type="ECO:0000313" key="2">
    <source>
        <dbReference type="EMBL" id="CAF0811666.1"/>
    </source>
</evidence>
<evidence type="ECO:0000313" key="6">
    <source>
        <dbReference type="Proteomes" id="UP000663829"/>
    </source>
</evidence>
<protein>
    <recommendedName>
        <fullName evidence="1">Endonuclease/exonuclease/phosphatase domain-containing protein</fullName>
    </recommendedName>
</protein>
<proteinExistence type="predicted"/>
<dbReference type="Proteomes" id="UP000682733">
    <property type="component" value="Unassembled WGS sequence"/>
</dbReference>
<dbReference type="PANTHER" id="PTHR12121:SF31">
    <property type="entry name" value="FAMILY PROTEIN, PUTATIVE, EXPRESSED-RELATED"/>
    <property type="match status" value="1"/>
</dbReference>
<dbReference type="InterPro" id="IPR005135">
    <property type="entry name" value="Endo/exonuclease/phosphatase"/>
</dbReference>
<dbReference type="Proteomes" id="UP000663829">
    <property type="component" value="Unassembled WGS sequence"/>
</dbReference>
<dbReference type="OrthoDB" id="10253982at2759"/>
<organism evidence="3 6">
    <name type="scientific">Didymodactylos carnosus</name>
    <dbReference type="NCBI Taxonomy" id="1234261"/>
    <lineage>
        <taxon>Eukaryota</taxon>
        <taxon>Metazoa</taxon>
        <taxon>Spiralia</taxon>
        <taxon>Gnathifera</taxon>
        <taxon>Rotifera</taxon>
        <taxon>Eurotatoria</taxon>
        <taxon>Bdelloidea</taxon>
        <taxon>Philodinida</taxon>
        <taxon>Philodinidae</taxon>
        <taxon>Didymodactylos</taxon>
    </lineage>
</organism>
<dbReference type="PANTHER" id="PTHR12121">
    <property type="entry name" value="CARBON CATABOLITE REPRESSOR PROTEIN 4"/>
    <property type="match status" value="1"/>
</dbReference>
<dbReference type="InterPro" id="IPR036691">
    <property type="entry name" value="Endo/exonu/phosph_ase_sf"/>
</dbReference>
<dbReference type="Pfam" id="PF03372">
    <property type="entry name" value="Exo_endo_phos"/>
    <property type="match status" value="1"/>
</dbReference>
<dbReference type="EMBL" id="CAJNOK010001431">
    <property type="protein sequence ID" value="CAF0811666.1"/>
    <property type="molecule type" value="Genomic_DNA"/>
</dbReference>
<dbReference type="EMBL" id="CAJOBA010001431">
    <property type="protein sequence ID" value="CAF3595542.1"/>
    <property type="molecule type" value="Genomic_DNA"/>
</dbReference>
<evidence type="ECO:0000259" key="1">
    <source>
        <dbReference type="Pfam" id="PF03372"/>
    </source>
</evidence>
<comment type="caution">
    <text evidence="3">The sequence shown here is derived from an EMBL/GenBank/DDBJ whole genome shotgun (WGS) entry which is preliminary data.</text>
</comment>
<dbReference type="Proteomes" id="UP000681722">
    <property type="component" value="Unassembled WGS sequence"/>
</dbReference>
<gene>
    <name evidence="3" type="ORF">GPM918_LOCUS17030</name>
    <name evidence="2" type="ORF">OVA965_LOCUS5180</name>
    <name evidence="5" type="ORF">SRO942_LOCUS17028</name>
    <name evidence="4" type="ORF">TMI583_LOCUS5178</name>
</gene>
<evidence type="ECO:0000313" key="4">
    <source>
        <dbReference type="EMBL" id="CAF3595542.1"/>
    </source>
</evidence>
<dbReference type="Gene3D" id="3.60.10.10">
    <property type="entry name" value="Endonuclease/exonuclease/phosphatase"/>
    <property type="match status" value="1"/>
</dbReference>